<dbReference type="InterPro" id="IPR008964">
    <property type="entry name" value="Invasin/intimin_cell_adhesion"/>
</dbReference>
<evidence type="ECO:0000313" key="3">
    <source>
        <dbReference type="Proteomes" id="UP000095541"/>
    </source>
</evidence>
<accession>A0A174P0S9</accession>
<evidence type="ECO:0000313" key="2">
    <source>
        <dbReference type="EMBL" id="CUP54642.1"/>
    </source>
</evidence>
<dbReference type="EMBL" id="CZBI01000001">
    <property type="protein sequence ID" value="CUP54642.1"/>
    <property type="molecule type" value="Genomic_DNA"/>
</dbReference>
<reference evidence="2 3" key="1">
    <citation type="submission" date="2015-09" db="EMBL/GenBank/DDBJ databases">
        <authorList>
            <consortium name="Pathogen Informatics"/>
        </authorList>
    </citation>
    <scope>NUCLEOTIDE SEQUENCE [LARGE SCALE GENOMIC DNA]</scope>
    <source>
        <strain evidence="2 3">2789STDY5834945</strain>
    </source>
</reference>
<dbReference type="SUPFAM" id="SSF49373">
    <property type="entry name" value="Invasin/intimin cell-adhesion fragments"/>
    <property type="match status" value="2"/>
</dbReference>
<dbReference type="Pfam" id="PF00754">
    <property type="entry name" value="F5_F8_type_C"/>
    <property type="match status" value="1"/>
</dbReference>
<dbReference type="Gene3D" id="2.60.120.260">
    <property type="entry name" value="Galactose-binding domain-like"/>
    <property type="match status" value="1"/>
</dbReference>
<name>A0A174P0S9_BACT4</name>
<sequence>MKLINYILGIVSLLLLHSCVEGDGMVSGAGESYRIKADLESKGQVDGLYDKGMQTFTLSVTWKDLFVNGKDAVTGIKIYKGNQRSNPIRTLKSSNNNPTNENGMNFMLSSFSGLSLEEERALIQNDLYLAITTTSHEDGIVIGQMVCNTYEGKDSYEIETIKLQDNATEFRVAMGLPTKLPVLVTPYYADNTALNYESLNIDIFTITNEGVITGVKPGIGKVKVSSLDGTDIIAIFTIQITSPETVSDISFVDANDLFIIKGEEPLQLKWTVLPVTAVNKEVIFTSSDETVATVDEDGKVTAISSGTVTITATAKDGAGALGICKVKIYGIYQELDRSAWTATATSYQNGNNPERAFDGNGNTMWHNKWGAGTGTPDLPQTLLIDMGEGTRLSQVELDRRNDGQLTDVNTVEIYVGDHPDNAPLVGSIVFGDANNKDVTGRSFFGATSGRYLKLVFTKSNRDKWVSAAEVRAYLIE</sequence>
<feature type="domain" description="F5/8 type C" evidence="1">
    <location>
        <begin position="324"/>
        <end position="476"/>
    </location>
</feature>
<dbReference type="InterPro" id="IPR008979">
    <property type="entry name" value="Galactose-bd-like_sf"/>
</dbReference>
<dbReference type="Pfam" id="PF02368">
    <property type="entry name" value="Big_2"/>
    <property type="match status" value="1"/>
</dbReference>
<protein>
    <submittedName>
        <fullName evidence="2">Chitobiase</fullName>
    </submittedName>
</protein>
<dbReference type="Proteomes" id="UP000095541">
    <property type="component" value="Unassembled WGS sequence"/>
</dbReference>
<evidence type="ECO:0000259" key="1">
    <source>
        <dbReference type="PROSITE" id="PS50022"/>
    </source>
</evidence>
<gene>
    <name evidence="2" type="ORF">ERS852557_00965</name>
</gene>
<dbReference type="SUPFAM" id="SSF49785">
    <property type="entry name" value="Galactose-binding domain-like"/>
    <property type="match status" value="1"/>
</dbReference>
<dbReference type="SMART" id="SM00635">
    <property type="entry name" value="BID_2"/>
    <property type="match status" value="2"/>
</dbReference>
<proteinExistence type="predicted"/>
<dbReference type="InterPro" id="IPR000421">
    <property type="entry name" value="FA58C"/>
</dbReference>
<dbReference type="AlphaFoldDB" id="A0A174P0S9"/>
<organism evidence="2 3">
    <name type="scientific">Bacteroides thetaiotaomicron</name>
    <dbReference type="NCBI Taxonomy" id="818"/>
    <lineage>
        <taxon>Bacteria</taxon>
        <taxon>Pseudomonadati</taxon>
        <taxon>Bacteroidota</taxon>
        <taxon>Bacteroidia</taxon>
        <taxon>Bacteroidales</taxon>
        <taxon>Bacteroidaceae</taxon>
        <taxon>Bacteroides</taxon>
    </lineage>
</organism>
<dbReference type="PROSITE" id="PS50022">
    <property type="entry name" value="FA58C_3"/>
    <property type="match status" value="1"/>
</dbReference>
<dbReference type="InterPro" id="IPR003343">
    <property type="entry name" value="Big_2"/>
</dbReference>
<dbReference type="RefSeq" id="WP_055217290.1">
    <property type="nucleotide sequence ID" value="NZ_CZBI01000001.1"/>
</dbReference>
<dbReference type="Gene3D" id="2.60.40.1080">
    <property type="match status" value="2"/>
</dbReference>